<dbReference type="Gene3D" id="3.10.180.10">
    <property type="entry name" value="2,3-Dihydroxybiphenyl 1,2-Dioxygenase, domain 1"/>
    <property type="match status" value="1"/>
</dbReference>
<reference evidence="2 3" key="1">
    <citation type="journal article" date="2016" name="Environ. Microbiol.">
        <title>New Methyloceanibacter diversity from North Sea sediments includes methanotroph containing solely the soluble methane monooxygenase.</title>
        <authorList>
            <person name="Vekeman B."/>
            <person name="Kerckhof F.M."/>
            <person name="Cremers G."/>
            <person name="de Vos P."/>
            <person name="Vandamme P."/>
            <person name="Boon N."/>
            <person name="Op den Camp H.J."/>
            <person name="Heylen K."/>
        </authorList>
    </citation>
    <scope>NUCLEOTIDE SEQUENCE [LARGE SCALE GENOMIC DNA]</scope>
    <source>
        <strain evidence="2 3">R-67175</strain>
    </source>
</reference>
<dbReference type="Pfam" id="PF06983">
    <property type="entry name" value="3-dmu-9_3-mt"/>
    <property type="match status" value="1"/>
</dbReference>
<dbReference type="EMBL" id="LPWF01000028">
    <property type="protein sequence ID" value="ODR96668.1"/>
    <property type="molecule type" value="Genomic_DNA"/>
</dbReference>
<feature type="domain" description="PhnB-like" evidence="1">
    <location>
        <begin position="2"/>
        <end position="130"/>
    </location>
</feature>
<proteinExistence type="predicted"/>
<dbReference type="AlphaFoldDB" id="A0A1E3VT05"/>
<evidence type="ECO:0000259" key="1">
    <source>
        <dbReference type="Pfam" id="PF06983"/>
    </source>
</evidence>
<dbReference type="STRING" id="1774969.AUC69_13740"/>
<dbReference type="RefSeq" id="WP_069442179.1">
    <property type="nucleotide sequence ID" value="NZ_LPWF01000028.1"/>
</dbReference>
<dbReference type="Proteomes" id="UP000094472">
    <property type="component" value="Unassembled WGS sequence"/>
</dbReference>
<evidence type="ECO:0000313" key="3">
    <source>
        <dbReference type="Proteomes" id="UP000094472"/>
    </source>
</evidence>
<dbReference type="InterPro" id="IPR028973">
    <property type="entry name" value="PhnB-like"/>
</dbReference>
<dbReference type="SUPFAM" id="SSF54593">
    <property type="entry name" value="Glyoxalase/Bleomycin resistance protein/Dihydroxybiphenyl dioxygenase"/>
    <property type="match status" value="1"/>
</dbReference>
<dbReference type="InterPro" id="IPR029068">
    <property type="entry name" value="Glyas_Bleomycin-R_OHBP_Dase"/>
</dbReference>
<dbReference type="PANTHER" id="PTHR33990">
    <property type="entry name" value="PROTEIN YJDN-RELATED"/>
    <property type="match status" value="1"/>
</dbReference>
<dbReference type="CDD" id="cd06588">
    <property type="entry name" value="PhnB_like"/>
    <property type="match status" value="1"/>
</dbReference>
<evidence type="ECO:0000313" key="2">
    <source>
        <dbReference type="EMBL" id="ODR96668.1"/>
    </source>
</evidence>
<keyword evidence="3" id="KW-1185">Reference proteome</keyword>
<name>A0A1E3VT05_9HYPH</name>
<accession>A0A1E3VT05</accession>
<protein>
    <recommendedName>
        <fullName evidence="1">PhnB-like domain-containing protein</fullName>
    </recommendedName>
</protein>
<sequence>MKLNPYLNFAGTCEEAMTTYAKVLGGEIVAMLAYGDMPGENPIPDDMRKKIAHARLIVGDQVLMASDAGPEHYKPMQGVSVTLNISEPAEAERVFSALVEGGMKIMPLEETFWAHKFGVLVDRFGTQWMVNCEKPKE</sequence>
<dbReference type="PANTHER" id="PTHR33990:SF1">
    <property type="entry name" value="PROTEIN YJDN"/>
    <property type="match status" value="1"/>
</dbReference>
<organism evidence="2 3">
    <name type="scientific">Methyloceanibacter superfactus</name>
    <dbReference type="NCBI Taxonomy" id="1774969"/>
    <lineage>
        <taxon>Bacteria</taxon>
        <taxon>Pseudomonadati</taxon>
        <taxon>Pseudomonadota</taxon>
        <taxon>Alphaproteobacteria</taxon>
        <taxon>Hyphomicrobiales</taxon>
        <taxon>Hyphomicrobiaceae</taxon>
        <taxon>Methyloceanibacter</taxon>
    </lineage>
</organism>
<dbReference type="OrthoDB" id="9795306at2"/>
<comment type="caution">
    <text evidence="2">The sequence shown here is derived from an EMBL/GenBank/DDBJ whole genome shotgun (WGS) entry which is preliminary data.</text>
</comment>
<gene>
    <name evidence="2" type="ORF">AUC69_13740</name>
</gene>